<dbReference type="PANTHER" id="PTHR33303:SF2">
    <property type="entry name" value="COA-BINDING DOMAIN-CONTAINING PROTEIN"/>
    <property type="match status" value="1"/>
</dbReference>
<evidence type="ECO:0000313" key="3">
    <source>
        <dbReference type="Proteomes" id="UP001233271"/>
    </source>
</evidence>
<dbReference type="InterPro" id="IPR003781">
    <property type="entry name" value="CoA-bd"/>
</dbReference>
<gene>
    <name evidence="2" type="ORF">CcaverHIS019_0700790</name>
</gene>
<dbReference type="RefSeq" id="XP_060459772.1">
    <property type="nucleotide sequence ID" value="XM_060603483.1"/>
</dbReference>
<keyword evidence="3" id="KW-1185">Reference proteome</keyword>
<dbReference type="GeneID" id="85498377"/>
<dbReference type="InterPro" id="IPR036291">
    <property type="entry name" value="NAD(P)-bd_dom_sf"/>
</dbReference>
<dbReference type="KEGG" id="ccac:CcaHIS019_0700790"/>
<proteinExistence type="predicted"/>
<feature type="domain" description="CoA-binding" evidence="1">
    <location>
        <begin position="17"/>
        <end position="147"/>
    </location>
</feature>
<dbReference type="AlphaFoldDB" id="A0AA48L9Q9"/>
<reference evidence="2" key="1">
    <citation type="journal article" date="2023" name="BMC Genomics">
        <title>Chromosome-level genome assemblies of Cutaneotrichosporon spp. (Trichosporonales, Basidiomycota) reveal imbalanced evolution between nucleotide sequences and chromosome synteny.</title>
        <authorList>
            <person name="Kobayashi Y."/>
            <person name="Kayamori A."/>
            <person name="Aoki K."/>
            <person name="Shiwa Y."/>
            <person name="Matsutani M."/>
            <person name="Fujita N."/>
            <person name="Sugita T."/>
            <person name="Iwasaki W."/>
            <person name="Tanaka N."/>
            <person name="Takashima M."/>
        </authorList>
    </citation>
    <scope>NUCLEOTIDE SEQUENCE</scope>
    <source>
        <strain evidence="2">HIS019</strain>
    </source>
</reference>
<name>A0AA48L9Q9_9TREE</name>
<organism evidence="2 3">
    <name type="scientific">Cutaneotrichosporon cavernicola</name>
    <dbReference type="NCBI Taxonomy" id="279322"/>
    <lineage>
        <taxon>Eukaryota</taxon>
        <taxon>Fungi</taxon>
        <taxon>Dikarya</taxon>
        <taxon>Basidiomycota</taxon>
        <taxon>Agaricomycotina</taxon>
        <taxon>Tremellomycetes</taxon>
        <taxon>Trichosporonales</taxon>
        <taxon>Trichosporonaceae</taxon>
        <taxon>Cutaneotrichosporon</taxon>
    </lineage>
</organism>
<evidence type="ECO:0000313" key="2">
    <source>
        <dbReference type="EMBL" id="BEI94507.1"/>
    </source>
</evidence>
<dbReference type="PANTHER" id="PTHR33303">
    <property type="entry name" value="CYTOPLASMIC PROTEIN-RELATED"/>
    <property type="match status" value="1"/>
</dbReference>
<evidence type="ECO:0000259" key="1">
    <source>
        <dbReference type="Pfam" id="PF13380"/>
    </source>
</evidence>
<dbReference type="SUPFAM" id="SSF51735">
    <property type="entry name" value="NAD(P)-binding Rossmann-fold domains"/>
    <property type="match status" value="1"/>
</dbReference>
<accession>A0AA48L9Q9</accession>
<dbReference type="Gene3D" id="3.40.50.720">
    <property type="entry name" value="NAD(P)-binding Rossmann-like Domain"/>
    <property type="match status" value="1"/>
</dbReference>
<sequence>MFTEIPPHAEYFMTAPRFAVVGRVLEDTSRFDYKVLEWYTDRNLPVTGVRAPRPGFDNAKPVLGHKVVDDVTQLPDLAETSISVILHPALGIKMMQSLFPEQRRPEAEPYAMWFQPGAESAEIFDFVKARGIGDKVVIGDHPCILVSGDDARKKAPKSALA</sequence>
<protein>
    <recommendedName>
        <fullName evidence="1">CoA-binding domain-containing protein</fullName>
    </recommendedName>
</protein>
<dbReference type="Proteomes" id="UP001233271">
    <property type="component" value="Chromosome 7a"/>
</dbReference>
<dbReference type="EMBL" id="AP028218">
    <property type="protein sequence ID" value="BEI94507.1"/>
    <property type="molecule type" value="Genomic_DNA"/>
</dbReference>
<dbReference type="Pfam" id="PF13380">
    <property type="entry name" value="CoA_binding_2"/>
    <property type="match status" value="1"/>
</dbReference>